<feature type="region of interest" description="Disordered" evidence="1">
    <location>
        <begin position="286"/>
        <end position="359"/>
    </location>
</feature>
<dbReference type="Proteomes" id="UP001140510">
    <property type="component" value="Unassembled WGS sequence"/>
</dbReference>
<evidence type="ECO:0000313" key="2">
    <source>
        <dbReference type="EMBL" id="KAJ4398202.1"/>
    </source>
</evidence>
<feature type="region of interest" description="Disordered" evidence="1">
    <location>
        <begin position="155"/>
        <end position="179"/>
    </location>
</feature>
<feature type="compositionally biased region" description="Basic and acidic residues" evidence="1">
    <location>
        <begin position="313"/>
        <end position="348"/>
    </location>
</feature>
<dbReference type="AlphaFoldDB" id="A0A9W9D324"/>
<accession>A0A9W9D324</accession>
<gene>
    <name evidence="2" type="ORF">N0V91_010377</name>
</gene>
<protein>
    <submittedName>
        <fullName evidence="2">Uncharacterized protein</fullName>
    </submittedName>
</protein>
<dbReference type="EMBL" id="JAPEVA010000136">
    <property type="protein sequence ID" value="KAJ4398202.1"/>
    <property type="molecule type" value="Genomic_DNA"/>
</dbReference>
<proteinExistence type="predicted"/>
<dbReference type="OrthoDB" id="3794713at2759"/>
<feature type="compositionally biased region" description="Pro residues" evidence="1">
    <location>
        <begin position="350"/>
        <end position="359"/>
    </location>
</feature>
<organism evidence="2 3">
    <name type="scientific">Didymella pomorum</name>
    <dbReference type="NCBI Taxonomy" id="749634"/>
    <lineage>
        <taxon>Eukaryota</taxon>
        <taxon>Fungi</taxon>
        <taxon>Dikarya</taxon>
        <taxon>Ascomycota</taxon>
        <taxon>Pezizomycotina</taxon>
        <taxon>Dothideomycetes</taxon>
        <taxon>Pleosporomycetidae</taxon>
        <taxon>Pleosporales</taxon>
        <taxon>Pleosporineae</taxon>
        <taxon>Didymellaceae</taxon>
        <taxon>Didymella</taxon>
    </lineage>
</organism>
<evidence type="ECO:0000256" key="1">
    <source>
        <dbReference type="SAM" id="MobiDB-lite"/>
    </source>
</evidence>
<evidence type="ECO:0000313" key="3">
    <source>
        <dbReference type="Proteomes" id="UP001140510"/>
    </source>
</evidence>
<name>A0A9W9D324_9PLEO</name>
<reference evidence="2" key="1">
    <citation type="submission" date="2022-10" db="EMBL/GenBank/DDBJ databases">
        <title>Tapping the CABI collections for fungal endophytes: first genome assemblies for Collariella, Neodidymelliopsis, Ascochyta clinopodiicola, Didymella pomorum, Didymosphaeria variabile, Neocosmospora piperis and Neocucurbitaria cava.</title>
        <authorList>
            <person name="Hill R."/>
        </authorList>
    </citation>
    <scope>NUCLEOTIDE SEQUENCE</scope>
    <source>
        <strain evidence="2">IMI 355091</strain>
    </source>
</reference>
<comment type="caution">
    <text evidence="2">The sequence shown here is derived from an EMBL/GenBank/DDBJ whole genome shotgun (WGS) entry which is preliminary data.</text>
</comment>
<feature type="compositionally biased region" description="Low complexity" evidence="1">
    <location>
        <begin position="155"/>
        <end position="177"/>
    </location>
</feature>
<keyword evidence="3" id="KW-1185">Reference proteome</keyword>
<sequence length="359" mass="39414">MVYLGNYAIAKSCASDFYSIEAVPVPAVEKCQQEATAPYCWPPNGSRICIPDNKVEFYWPPRYYNDSVTSRLSIEVNGNTINEAGSAGAGRSGTYLDLNFLVSETLSLPNEYLANVTVTERRMANDSWGSYLDYTWHHQGPVLILVSATTTSSPSQTSSIADQTSTQTPSATSPSSANGPRVFTPAEIAGLGIGSFFALLLFAVLAYRCCGACCLACCFPGDTERRRVKAAERRRVAQERVYLQPQVDAIKAAVARGEVWQGPTRPGVVWGSRSRGPAVARAVRMEERGEGSDDITAVGGHVGDGSGEQWMEEQQRRELERIETRRREGESVPGRREENTRTEEERPPAYEVPPPKYTP</sequence>